<evidence type="ECO:0000313" key="2">
    <source>
        <dbReference type="Proteomes" id="UP001595613"/>
    </source>
</evidence>
<dbReference type="PIRSF" id="PIRSF009320">
    <property type="entry name" value="Nuc_binding_HP_1000"/>
    <property type="match status" value="1"/>
</dbReference>
<reference evidence="2" key="1">
    <citation type="journal article" date="2019" name="Int. J. Syst. Evol. Microbiol.">
        <title>The Global Catalogue of Microorganisms (GCM) 10K type strain sequencing project: providing services to taxonomists for standard genome sequencing and annotation.</title>
        <authorList>
            <consortium name="The Broad Institute Genomics Platform"/>
            <consortium name="The Broad Institute Genome Sequencing Center for Infectious Disease"/>
            <person name="Wu L."/>
            <person name="Ma J."/>
        </authorList>
    </citation>
    <scope>NUCLEOTIDE SEQUENCE [LARGE SCALE GENOMIC DNA]</scope>
    <source>
        <strain evidence="2">KCTC 42281</strain>
    </source>
</reference>
<organism evidence="1 2">
    <name type="scientific">Devosia honganensis</name>
    <dbReference type="NCBI Taxonomy" id="1610527"/>
    <lineage>
        <taxon>Bacteria</taxon>
        <taxon>Pseudomonadati</taxon>
        <taxon>Pseudomonadota</taxon>
        <taxon>Alphaproteobacteria</taxon>
        <taxon>Hyphomicrobiales</taxon>
        <taxon>Devosiaceae</taxon>
        <taxon>Devosia</taxon>
    </lineage>
</organism>
<dbReference type="SUPFAM" id="SSF52540">
    <property type="entry name" value="P-loop containing nucleoside triphosphate hydrolases"/>
    <property type="match status" value="1"/>
</dbReference>
<dbReference type="Proteomes" id="UP001595613">
    <property type="component" value="Unassembled WGS sequence"/>
</dbReference>
<dbReference type="PANTHER" id="PTHR13696:SF96">
    <property type="entry name" value="COBQ_COBB_MIND_PARA NUCLEOTIDE BINDING DOMAIN-CONTAINING PROTEIN"/>
    <property type="match status" value="1"/>
</dbReference>
<comment type="caution">
    <text evidence="1">The sequence shown here is derived from an EMBL/GenBank/DDBJ whole genome shotgun (WGS) entry which is preliminary data.</text>
</comment>
<dbReference type="Gene3D" id="3.40.50.300">
    <property type="entry name" value="P-loop containing nucleotide triphosphate hydrolases"/>
    <property type="match status" value="1"/>
</dbReference>
<evidence type="ECO:0000313" key="1">
    <source>
        <dbReference type="EMBL" id="MFC3704277.1"/>
    </source>
</evidence>
<sequence length="216" mass="24253">MIVTTRNMKGGVGKTTLSMNLLAAAQPGACLIDVEEEECAQWRQRGRRFSKSSFTNSRMAEADSEEKLHRLLSEAQRRRWSIIINTPGERATPLIREAVKASTLVLIPLTGDQVELPRTLKTIEEVQQSGTDFLLVLNKVMPRVAGRDARSTADIREMLQPYRKHLWSGQITRTLLFNRAAIAGVSVFDFTNPPPAAAEVSELWRALVQRARRSQN</sequence>
<dbReference type="PANTHER" id="PTHR13696">
    <property type="entry name" value="P-LOOP CONTAINING NUCLEOSIDE TRIPHOSPHATE HYDROLASE"/>
    <property type="match status" value="1"/>
</dbReference>
<gene>
    <name evidence="1" type="ORF">ACFOOL_05850</name>
</gene>
<dbReference type="EMBL" id="JBHRYD010000001">
    <property type="protein sequence ID" value="MFC3704277.1"/>
    <property type="molecule type" value="Genomic_DNA"/>
</dbReference>
<accession>A0ABV7WYC4</accession>
<dbReference type="CDD" id="cd02042">
    <property type="entry name" value="ParAB_family"/>
    <property type="match status" value="1"/>
</dbReference>
<protein>
    <recommendedName>
        <fullName evidence="3">ParA family protein</fullName>
    </recommendedName>
</protein>
<dbReference type="InterPro" id="IPR027417">
    <property type="entry name" value="P-loop_NTPase"/>
</dbReference>
<dbReference type="InterPro" id="IPR050678">
    <property type="entry name" value="DNA_Partitioning_ATPase"/>
</dbReference>
<evidence type="ECO:0008006" key="3">
    <source>
        <dbReference type="Google" id="ProtNLM"/>
    </source>
</evidence>
<name>A0ABV7WYC4_9HYPH</name>
<keyword evidence="2" id="KW-1185">Reference proteome</keyword>
<dbReference type="RefSeq" id="WP_380095741.1">
    <property type="nucleotide sequence ID" value="NZ_JBHRYD010000001.1"/>
</dbReference>
<proteinExistence type="predicted"/>